<evidence type="ECO:0000256" key="3">
    <source>
        <dbReference type="ARBA" id="ARBA00022801"/>
    </source>
</evidence>
<comment type="cofactor">
    <cofactor evidence="1">
        <name>Zn(2+)</name>
        <dbReference type="ChEBI" id="CHEBI:29105"/>
    </cofactor>
</comment>
<evidence type="ECO:0000313" key="7">
    <source>
        <dbReference type="Proteomes" id="UP000647416"/>
    </source>
</evidence>
<proteinExistence type="predicted"/>
<dbReference type="InterPro" id="IPR036866">
    <property type="entry name" value="RibonucZ/Hydroxyglut_hydro"/>
</dbReference>
<dbReference type="SMART" id="SM00849">
    <property type="entry name" value="Lactamase_B"/>
    <property type="match status" value="1"/>
</dbReference>
<dbReference type="PANTHER" id="PTHR46233">
    <property type="entry name" value="HYDROXYACYLGLUTATHIONE HYDROLASE GLOC"/>
    <property type="match status" value="1"/>
</dbReference>
<dbReference type="Gene3D" id="3.60.15.10">
    <property type="entry name" value="Ribonuclease Z/Hydroxyacylglutathione hydrolase-like"/>
    <property type="match status" value="1"/>
</dbReference>
<dbReference type="SUPFAM" id="SSF56281">
    <property type="entry name" value="Metallo-hydrolase/oxidoreductase"/>
    <property type="match status" value="1"/>
</dbReference>
<dbReference type="AlphaFoldDB" id="A0A926F924"/>
<organism evidence="6 7">
    <name type="scientific">Qingrenia yutianensis</name>
    <dbReference type="NCBI Taxonomy" id="2763676"/>
    <lineage>
        <taxon>Bacteria</taxon>
        <taxon>Bacillati</taxon>
        <taxon>Bacillota</taxon>
        <taxon>Clostridia</taxon>
        <taxon>Eubacteriales</taxon>
        <taxon>Oscillospiraceae</taxon>
        <taxon>Qingrenia</taxon>
    </lineage>
</organism>
<feature type="domain" description="Metallo-beta-lactamase" evidence="5">
    <location>
        <begin position="42"/>
        <end position="232"/>
    </location>
</feature>
<dbReference type="RefSeq" id="WP_262431996.1">
    <property type="nucleotide sequence ID" value="NZ_JACRTE010000006.1"/>
</dbReference>
<dbReference type="GO" id="GO:0016787">
    <property type="term" value="F:hydrolase activity"/>
    <property type="evidence" value="ECO:0007669"/>
    <property type="project" value="UniProtKB-KW"/>
</dbReference>
<keyword evidence="4" id="KW-0862">Zinc</keyword>
<protein>
    <submittedName>
        <fullName evidence="6">MBL fold metallo-hydrolase</fullName>
    </submittedName>
</protein>
<evidence type="ECO:0000259" key="5">
    <source>
        <dbReference type="SMART" id="SM00849"/>
    </source>
</evidence>
<accession>A0A926F924</accession>
<dbReference type="EMBL" id="JACRTE010000006">
    <property type="protein sequence ID" value="MBC8596528.1"/>
    <property type="molecule type" value="Genomic_DNA"/>
</dbReference>
<comment type="caution">
    <text evidence="6">The sequence shown here is derived from an EMBL/GenBank/DDBJ whole genome shotgun (WGS) entry which is preliminary data.</text>
</comment>
<dbReference type="Pfam" id="PF00753">
    <property type="entry name" value="Lactamase_B"/>
    <property type="match status" value="1"/>
</dbReference>
<dbReference type="GO" id="GO:0046872">
    <property type="term" value="F:metal ion binding"/>
    <property type="evidence" value="ECO:0007669"/>
    <property type="project" value="UniProtKB-KW"/>
</dbReference>
<evidence type="ECO:0000256" key="4">
    <source>
        <dbReference type="ARBA" id="ARBA00022833"/>
    </source>
</evidence>
<keyword evidence="7" id="KW-1185">Reference proteome</keyword>
<sequence>MSKRATEFQRKSMSRMYRGKEIFKPLNTGWIDENVACVREWAANIFFCRKGESTIMIDAGYNYDCLAEKMHWLGIDPKSVRHILITHQDTDHVGAVESDSPGLFKKAKLYIGETENRYLTGEVRRKVIYHLYKLPQVTVNNKKQLLKDGETLRIGDIKIHCFLVPGHTWGHMVYLIDDKYLFTGDTIWFGADGGYSFISALAEDNKLAVKSLGILKEKLKKMGVKPLFITGHTGWTDNFEFAFAHKDELCSPFKKKVHDPSAPYDAYDESDDTEEGAKNGFLKGVGYEI</sequence>
<dbReference type="InterPro" id="IPR001279">
    <property type="entry name" value="Metallo-B-lactamas"/>
</dbReference>
<dbReference type="Proteomes" id="UP000647416">
    <property type="component" value="Unassembled WGS sequence"/>
</dbReference>
<keyword evidence="3" id="KW-0378">Hydrolase</keyword>
<evidence type="ECO:0000256" key="1">
    <source>
        <dbReference type="ARBA" id="ARBA00001947"/>
    </source>
</evidence>
<keyword evidence="2" id="KW-0479">Metal-binding</keyword>
<name>A0A926F924_9FIRM</name>
<gene>
    <name evidence="6" type="ORF">H8706_06555</name>
</gene>
<dbReference type="InterPro" id="IPR051453">
    <property type="entry name" value="MBL_Glyoxalase_II"/>
</dbReference>
<evidence type="ECO:0000313" key="6">
    <source>
        <dbReference type="EMBL" id="MBC8596528.1"/>
    </source>
</evidence>
<dbReference type="PANTHER" id="PTHR46233:SF3">
    <property type="entry name" value="HYDROXYACYLGLUTATHIONE HYDROLASE GLOC"/>
    <property type="match status" value="1"/>
</dbReference>
<reference evidence="6" key="1">
    <citation type="submission" date="2020-08" db="EMBL/GenBank/DDBJ databases">
        <title>Genome public.</title>
        <authorList>
            <person name="Liu C."/>
            <person name="Sun Q."/>
        </authorList>
    </citation>
    <scope>NUCLEOTIDE SEQUENCE</scope>
    <source>
        <strain evidence="6">NSJ-50</strain>
    </source>
</reference>
<evidence type="ECO:0000256" key="2">
    <source>
        <dbReference type="ARBA" id="ARBA00022723"/>
    </source>
</evidence>